<comment type="caution">
    <text evidence="2">The sequence shown here is derived from an EMBL/GenBank/DDBJ whole genome shotgun (WGS) entry which is preliminary data.</text>
</comment>
<keyword evidence="1" id="KW-0472">Membrane</keyword>
<dbReference type="Proteomes" id="UP000535543">
    <property type="component" value="Unassembled WGS sequence"/>
</dbReference>
<protein>
    <submittedName>
        <fullName evidence="2">DUF3099 domain-containing protein</fullName>
    </submittedName>
</protein>
<feature type="transmembrane region" description="Helical" evidence="1">
    <location>
        <begin position="39"/>
        <end position="58"/>
    </location>
</feature>
<name>A0A848K5Q8_9NOCA</name>
<keyword evidence="3" id="KW-1185">Reference proteome</keyword>
<dbReference type="RefSeq" id="WP_169584778.1">
    <property type="nucleotide sequence ID" value="NZ_VCQU01000001.1"/>
</dbReference>
<proteinExistence type="predicted"/>
<evidence type="ECO:0000313" key="2">
    <source>
        <dbReference type="EMBL" id="NMN94083.1"/>
    </source>
</evidence>
<feature type="transmembrane region" description="Helical" evidence="1">
    <location>
        <begin position="64"/>
        <end position="85"/>
    </location>
</feature>
<keyword evidence="1" id="KW-1133">Transmembrane helix</keyword>
<sequence>MARAGFEAWDDTGSARHPAVITEAAESFEVQHRARVRRYTILMSIRIPALILAGIAYSELGNPWVAIAIIVASVPIPWIAVLGANDRPAKKKKERLAYTAGPIAAPAIEPARHTIIDG</sequence>
<reference evidence="2 3" key="2">
    <citation type="submission" date="2020-06" db="EMBL/GenBank/DDBJ databases">
        <title>Antribacter stalactiti gen. nov., sp. nov., a new member of the family Nacardiaceae isolated from a cave.</title>
        <authorList>
            <person name="Kim I.S."/>
        </authorList>
    </citation>
    <scope>NUCLEOTIDE SEQUENCE [LARGE SCALE GENOMIC DNA]</scope>
    <source>
        <strain evidence="2 3">YC2-7</strain>
    </source>
</reference>
<dbReference type="Pfam" id="PF11298">
    <property type="entry name" value="DUF3099"/>
    <property type="match status" value="1"/>
</dbReference>
<dbReference type="EMBL" id="VCQU01000001">
    <property type="protein sequence ID" value="NMN94083.1"/>
    <property type="molecule type" value="Genomic_DNA"/>
</dbReference>
<reference evidence="2 3" key="1">
    <citation type="submission" date="2019-05" db="EMBL/GenBank/DDBJ databases">
        <authorList>
            <person name="Lee S.D."/>
        </authorList>
    </citation>
    <scope>NUCLEOTIDE SEQUENCE [LARGE SCALE GENOMIC DNA]</scope>
    <source>
        <strain evidence="2 3">YC2-7</strain>
    </source>
</reference>
<gene>
    <name evidence="2" type="ORF">FGL95_03415</name>
</gene>
<dbReference type="AlphaFoldDB" id="A0A848K5Q8"/>
<organism evidence="2 3">
    <name type="scientific">Antrihabitans stalactiti</name>
    <dbReference type="NCBI Taxonomy" id="2584121"/>
    <lineage>
        <taxon>Bacteria</taxon>
        <taxon>Bacillati</taxon>
        <taxon>Actinomycetota</taxon>
        <taxon>Actinomycetes</taxon>
        <taxon>Mycobacteriales</taxon>
        <taxon>Nocardiaceae</taxon>
        <taxon>Antrihabitans</taxon>
    </lineage>
</organism>
<evidence type="ECO:0000256" key="1">
    <source>
        <dbReference type="SAM" id="Phobius"/>
    </source>
</evidence>
<keyword evidence="1" id="KW-0812">Transmembrane</keyword>
<accession>A0A848K5Q8</accession>
<evidence type="ECO:0000313" key="3">
    <source>
        <dbReference type="Proteomes" id="UP000535543"/>
    </source>
</evidence>
<dbReference type="InterPro" id="IPR021449">
    <property type="entry name" value="DUF3099"/>
</dbReference>